<dbReference type="STRING" id="299467.A0A443SJB3"/>
<evidence type="ECO:0000256" key="11">
    <source>
        <dbReference type="ARBA" id="ARBA00023298"/>
    </source>
</evidence>
<evidence type="ECO:0000256" key="4">
    <source>
        <dbReference type="ARBA" id="ARBA00022537"/>
    </source>
</evidence>
<feature type="non-terminal residue" evidence="14">
    <location>
        <position position="1"/>
    </location>
</feature>
<comment type="subcellular location">
    <subcellularLocation>
        <location evidence="1">Nucleus</location>
    </subcellularLocation>
    <subcellularLocation>
        <location evidence="2">Target cell membrane</location>
    </subcellularLocation>
</comment>
<evidence type="ECO:0000256" key="6">
    <source>
        <dbReference type="ARBA" id="ARBA00023015"/>
    </source>
</evidence>
<sequence>DPQRRAAPRFWRIKSGASLNGCLRNDDTELKNNESRSSNKVTMHTQTLNTRIFDSLQSTGYTITSNQLPGGQQIVQVSASSANAANNVNLVDLGKKLLDACKNGETEEVRSLMQSGAPFTTDWLGTSPLHFAAQYGHSDTAELLLRAGVSRDTRTKVDRTPLHAAAQDGHLAIVRLLILHGADVDAKDLLKMTPLHWAVERGHTDVVECLLSNGADLSVMNKFDKTPVDIALESGRLDLVPLLQKYTGISRPKPEIKQATSCNSKVRPTVLPNKANRTTKTIKNPIQTQNQQNTNMKPVYIPANLPNTQKTINLESFKKFLSPGNTSNNDSNHVLATLAALAESSSNTSHSNSTAVANEALQWLESHGIPTSTSSSEDTLFQSALESGQTVSLTEAGKLALNWVKEQNQSTSSPNSTTHKNSKVITIVADSTQLPQIISSTQATPIVLVSSASTVQDSSDSKNKKQFKVTRPLTIPSTSKIIHQPKQLKESQEDEIERLQKELETVRKQAEDYKTQLREKEKENERYRQQLAAMKADAKFKND</sequence>
<dbReference type="PROSITE" id="PS50297">
    <property type="entry name" value="ANK_REP_REGION"/>
    <property type="match status" value="3"/>
</dbReference>
<feature type="repeat" description="ANK" evidence="12">
    <location>
        <begin position="124"/>
        <end position="156"/>
    </location>
</feature>
<dbReference type="SUPFAM" id="SSF48403">
    <property type="entry name" value="Ankyrin repeat"/>
    <property type="match status" value="1"/>
</dbReference>
<keyword evidence="8 12" id="KW-0040">ANK repeat</keyword>
<evidence type="ECO:0000256" key="12">
    <source>
        <dbReference type="PROSITE-ProRule" id="PRU00023"/>
    </source>
</evidence>
<dbReference type="Proteomes" id="UP000288716">
    <property type="component" value="Unassembled WGS sequence"/>
</dbReference>
<keyword evidence="7" id="KW-0638">Presynaptic neurotoxin</keyword>
<dbReference type="InterPro" id="IPR002110">
    <property type="entry name" value="Ankyrin_rpt"/>
</dbReference>
<keyword evidence="13" id="KW-0175">Coiled coil</keyword>
<keyword evidence="4" id="KW-1052">Target cell membrane</keyword>
<name>A0A443SJB3_9ACAR</name>
<dbReference type="PROSITE" id="PS50088">
    <property type="entry name" value="ANK_REPEAT"/>
    <property type="match status" value="3"/>
</dbReference>
<dbReference type="Gene3D" id="1.25.40.20">
    <property type="entry name" value="Ankyrin repeat-containing domain"/>
    <property type="match status" value="1"/>
</dbReference>
<dbReference type="GO" id="GO:0044231">
    <property type="term" value="C:host cell presynaptic membrane"/>
    <property type="evidence" value="ECO:0007669"/>
    <property type="project" value="UniProtKB-KW"/>
</dbReference>
<keyword evidence="6" id="KW-0805">Transcription regulation</keyword>
<evidence type="ECO:0000256" key="10">
    <source>
        <dbReference type="ARBA" id="ARBA00023242"/>
    </source>
</evidence>
<evidence type="ECO:0000256" key="2">
    <source>
        <dbReference type="ARBA" id="ARBA00004175"/>
    </source>
</evidence>
<keyword evidence="7" id="KW-0528">Neurotoxin</keyword>
<keyword evidence="15" id="KW-1185">Reference proteome</keyword>
<evidence type="ECO:0000256" key="13">
    <source>
        <dbReference type="SAM" id="Coils"/>
    </source>
</evidence>
<dbReference type="FunFam" id="1.25.40.20:FF:000025">
    <property type="entry name" value="GA-binding protein subunit beta-1 isoform X1"/>
    <property type="match status" value="1"/>
</dbReference>
<protein>
    <submittedName>
        <fullName evidence="14">GA-binding protein subunit beta-2-like protein</fullName>
    </submittedName>
</protein>
<feature type="repeat" description="ANK" evidence="12">
    <location>
        <begin position="190"/>
        <end position="222"/>
    </location>
</feature>
<evidence type="ECO:0000256" key="1">
    <source>
        <dbReference type="ARBA" id="ARBA00004123"/>
    </source>
</evidence>
<evidence type="ECO:0000256" key="9">
    <source>
        <dbReference type="ARBA" id="ARBA00023163"/>
    </source>
</evidence>
<evidence type="ECO:0000256" key="8">
    <source>
        <dbReference type="ARBA" id="ARBA00023043"/>
    </source>
</evidence>
<organism evidence="14 15">
    <name type="scientific">Leptotrombidium deliense</name>
    <dbReference type="NCBI Taxonomy" id="299467"/>
    <lineage>
        <taxon>Eukaryota</taxon>
        <taxon>Metazoa</taxon>
        <taxon>Ecdysozoa</taxon>
        <taxon>Arthropoda</taxon>
        <taxon>Chelicerata</taxon>
        <taxon>Arachnida</taxon>
        <taxon>Acari</taxon>
        <taxon>Acariformes</taxon>
        <taxon>Trombidiformes</taxon>
        <taxon>Prostigmata</taxon>
        <taxon>Anystina</taxon>
        <taxon>Parasitengona</taxon>
        <taxon>Trombiculoidea</taxon>
        <taxon>Trombiculidae</taxon>
        <taxon>Leptotrombidium</taxon>
    </lineage>
</organism>
<dbReference type="GO" id="GO:0000976">
    <property type="term" value="F:transcription cis-regulatory region binding"/>
    <property type="evidence" value="ECO:0007669"/>
    <property type="project" value="TreeGrafter"/>
</dbReference>
<comment type="caution">
    <text evidence="14">The sequence shown here is derived from an EMBL/GenBank/DDBJ whole genome shotgun (WGS) entry which is preliminary data.</text>
</comment>
<dbReference type="GO" id="GO:0045944">
    <property type="term" value="P:positive regulation of transcription by RNA polymerase II"/>
    <property type="evidence" value="ECO:0007669"/>
    <property type="project" value="TreeGrafter"/>
</dbReference>
<dbReference type="VEuPathDB" id="VectorBase:LDEU004420"/>
<dbReference type="AlphaFoldDB" id="A0A443SJB3"/>
<dbReference type="EMBL" id="NCKV01001884">
    <property type="protein sequence ID" value="RWS27617.1"/>
    <property type="molecule type" value="Genomic_DNA"/>
</dbReference>
<gene>
    <name evidence="14" type="ORF">B4U80_00646</name>
</gene>
<reference evidence="14 15" key="1">
    <citation type="journal article" date="2018" name="Gigascience">
        <title>Genomes of trombidid mites reveal novel predicted allergens and laterally-transferred genes associated with secondary metabolism.</title>
        <authorList>
            <person name="Dong X."/>
            <person name="Chaisiri K."/>
            <person name="Xia D."/>
            <person name="Armstrong S.D."/>
            <person name="Fang Y."/>
            <person name="Donnelly M.J."/>
            <person name="Kadowaki T."/>
            <person name="McGarry J.W."/>
            <person name="Darby A.C."/>
            <person name="Makepeace B.L."/>
        </authorList>
    </citation>
    <scope>NUCLEOTIDE SEQUENCE [LARGE SCALE GENOMIC DNA]</scope>
    <source>
        <strain evidence="14">UoL-UT</strain>
    </source>
</reference>
<dbReference type="GO" id="GO:0006887">
    <property type="term" value="P:exocytosis"/>
    <property type="evidence" value="ECO:0007669"/>
    <property type="project" value="UniProtKB-KW"/>
</dbReference>
<evidence type="ECO:0000313" key="15">
    <source>
        <dbReference type="Proteomes" id="UP000288716"/>
    </source>
</evidence>
<dbReference type="Pfam" id="PF12796">
    <property type="entry name" value="Ank_2"/>
    <property type="match status" value="2"/>
</dbReference>
<dbReference type="GO" id="GO:0005634">
    <property type="term" value="C:nucleus"/>
    <property type="evidence" value="ECO:0007669"/>
    <property type="project" value="UniProtKB-SubCell"/>
</dbReference>
<evidence type="ECO:0000313" key="14">
    <source>
        <dbReference type="EMBL" id="RWS27617.1"/>
    </source>
</evidence>
<keyword evidence="11" id="KW-1053">Target membrane</keyword>
<proteinExistence type="predicted"/>
<keyword evidence="11" id="KW-0472">Membrane</keyword>
<dbReference type="PANTHER" id="PTHR24193">
    <property type="entry name" value="ANKYRIN REPEAT PROTEIN"/>
    <property type="match status" value="1"/>
</dbReference>
<dbReference type="InterPro" id="IPR036770">
    <property type="entry name" value="Ankyrin_rpt-contain_sf"/>
</dbReference>
<feature type="repeat" description="ANK" evidence="12">
    <location>
        <begin position="157"/>
        <end position="189"/>
    </location>
</feature>
<dbReference type="PANTHER" id="PTHR24193:SF121">
    <property type="entry name" value="ADA2A-CONTAINING COMPLEX COMPONENT 3, ISOFORM D"/>
    <property type="match status" value="1"/>
</dbReference>
<evidence type="ECO:0000256" key="5">
    <source>
        <dbReference type="ARBA" id="ARBA00022737"/>
    </source>
</evidence>
<dbReference type="InterPro" id="IPR050663">
    <property type="entry name" value="Ankyrin-SOCS_Box"/>
</dbReference>
<feature type="coiled-coil region" evidence="13">
    <location>
        <begin position="482"/>
        <end position="537"/>
    </location>
</feature>
<dbReference type="OrthoDB" id="341259at2759"/>
<dbReference type="GO" id="GO:0044218">
    <property type="term" value="C:other organism cell membrane"/>
    <property type="evidence" value="ECO:0007669"/>
    <property type="project" value="UniProtKB-KW"/>
</dbReference>
<keyword evidence="7" id="KW-0800">Toxin</keyword>
<accession>A0A443SJB3</accession>
<keyword evidence="10" id="KW-0539">Nucleus</keyword>
<keyword evidence="3" id="KW-0268">Exocytosis</keyword>
<keyword evidence="5" id="KW-0677">Repeat</keyword>
<keyword evidence="9" id="KW-0804">Transcription</keyword>
<evidence type="ECO:0000256" key="7">
    <source>
        <dbReference type="ARBA" id="ARBA00023028"/>
    </source>
</evidence>
<evidence type="ECO:0000256" key="3">
    <source>
        <dbReference type="ARBA" id="ARBA00022483"/>
    </source>
</evidence>
<dbReference type="PRINTS" id="PR01415">
    <property type="entry name" value="ANKYRIN"/>
</dbReference>
<dbReference type="SMART" id="SM00248">
    <property type="entry name" value="ANK"/>
    <property type="match status" value="4"/>
</dbReference>